<keyword evidence="2" id="KW-1185">Reference proteome</keyword>
<evidence type="ECO:0000313" key="1">
    <source>
        <dbReference type="EMBL" id="CAG9945133.1"/>
    </source>
</evidence>
<accession>A0ACA9TW55</accession>
<gene>
    <name evidence="1" type="ORF">CRV2_00011226</name>
</gene>
<sequence length="131" mass="14793">MVNIGPFSVPRANKRKRLSHEDSNLENGDHNENIDYRDHSGEGRGPQEQRGLRMACPFFKYNPDKYKTERTCPGPGWDDVHRVKFVATSTIDCTSHFNADDFTTGSTYIGVIDKLSIAVADAGRIFRMKSI</sequence>
<protein>
    <submittedName>
        <fullName evidence="1">Uncharacterized protein</fullName>
    </submittedName>
</protein>
<reference evidence="1" key="1">
    <citation type="submission" date="2020-04" db="EMBL/GenBank/DDBJ databases">
        <authorList>
            <person name="Broberg M."/>
        </authorList>
    </citation>
    <scope>NUCLEOTIDE SEQUENCE</scope>
</reference>
<organism evidence="1 2">
    <name type="scientific">Clonostachys rosea f. rosea IK726</name>
    <dbReference type="NCBI Taxonomy" id="1349383"/>
    <lineage>
        <taxon>Eukaryota</taxon>
        <taxon>Fungi</taxon>
        <taxon>Dikarya</taxon>
        <taxon>Ascomycota</taxon>
        <taxon>Pezizomycotina</taxon>
        <taxon>Sordariomycetes</taxon>
        <taxon>Hypocreomycetidae</taxon>
        <taxon>Hypocreales</taxon>
        <taxon>Bionectriaceae</taxon>
        <taxon>Clonostachys</taxon>
    </lineage>
</organism>
<reference evidence="1" key="2">
    <citation type="submission" date="2021-10" db="EMBL/GenBank/DDBJ databases">
        <authorList>
            <person name="Piombo E."/>
        </authorList>
    </citation>
    <scope>NUCLEOTIDE SEQUENCE</scope>
</reference>
<dbReference type="EMBL" id="CADEHS020000008">
    <property type="protein sequence ID" value="CAG9945133.1"/>
    <property type="molecule type" value="Genomic_DNA"/>
</dbReference>
<dbReference type="Proteomes" id="UP000836387">
    <property type="component" value="Unassembled WGS sequence"/>
</dbReference>
<proteinExistence type="predicted"/>
<comment type="caution">
    <text evidence="1">The sequence shown here is derived from an EMBL/GenBank/DDBJ whole genome shotgun (WGS) entry which is preliminary data.</text>
</comment>
<evidence type="ECO:0000313" key="2">
    <source>
        <dbReference type="Proteomes" id="UP000836387"/>
    </source>
</evidence>
<name>A0ACA9TW55_BIOOC</name>